<name>A0A7J6UL02_PEROL</name>
<dbReference type="Gene3D" id="2.130.10.30">
    <property type="entry name" value="Regulator of chromosome condensation 1/beta-lactamase-inhibitor protein II"/>
    <property type="match status" value="1"/>
</dbReference>
<dbReference type="Proteomes" id="UP000553632">
    <property type="component" value="Unassembled WGS sequence"/>
</dbReference>
<organism evidence="1 2">
    <name type="scientific">Perkinsus olseni</name>
    <name type="common">Perkinsus atlanticus</name>
    <dbReference type="NCBI Taxonomy" id="32597"/>
    <lineage>
        <taxon>Eukaryota</taxon>
        <taxon>Sar</taxon>
        <taxon>Alveolata</taxon>
        <taxon>Perkinsozoa</taxon>
        <taxon>Perkinsea</taxon>
        <taxon>Perkinsida</taxon>
        <taxon>Perkinsidae</taxon>
        <taxon>Perkinsus</taxon>
    </lineage>
</organism>
<sequence length="123" mass="14039">SRILEVYAWEEEAVLLKHTRRAKRATSYKLHPHPLSWNKKERGPLDRVYASANCTFLVTEEGKVFGSGLNNFAQLGLGKTTAEPIRNNKRVRWGNQNCLVRRELLSVVLMQPRVTGQCDFSGQ</sequence>
<evidence type="ECO:0000313" key="2">
    <source>
        <dbReference type="Proteomes" id="UP000553632"/>
    </source>
</evidence>
<dbReference type="AlphaFoldDB" id="A0A7J6UL02"/>
<reference evidence="1 2" key="1">
    <citation type="submission" date="2020-04" db="EMBL/GenBank/DDBJ databases">
        <title>Perkinsus olseni comparative genomics.</title>
        <authorList>
            <person name="Bogema D.R."/>
        </authorList>
    </citation>
    <scope>NUCLEOTIDE SEQUENCE [LARGE SCALE GENOMIC DNA]</scope>
    <source>
        <strain evidence="1 2">ATCC PRA-207</strain>
    </source>
</reference>
<dbReference type="EMBL" id="JABANO010002119">
    <property type="protein sequence ID" value="KAF4757883.1"/>
    <property type="molecule type" value="Genomic_DNA"/>
</dbReference>
<protein>
    <submittedName>
        <fullName evidence="1">Uncharacterized protein</fullName>
    </submittedName>
</protein>
<gene>
    <name evidence="1" type="ORF">FOZ63_012674</name>
</gene>
<dbReference type="SUPFAM" id="SSF50985">
    <property type="entry name" value="RCC1/BLIP-II"/>
    <property type="match status" value="1"/>
</dbReference>
<feature type="non-terminal residue" evidence="1">
    <location>
        <position position="1"/>
    </location>
</feature>
<evidence type="ECO:0000313" key="1">
    <source>
        <dbReference type="EMBL" id="KAF4757883.1"/>
    </source>
</evidence>
<keyword evidence="2" id="KW-1185">Reference proteome</keyword>
<dbReference type="InterPro" id="IPR009091">
    <property type="entry name" value="RCC1/BLIP-II"/>
</dbReference>
<comment type="caution">
    <text evidence="1">The sequence shown here is derived from an EMBL/GenBank/DDBJ whole genome shotgun (WGS) entry which is preliminary data.</text>
</comment>
<proteinExistence type="predicted"/>
<accession>A0A7J6UL02</accession>